<sequence length="81" mass="8340">MAPAAAVPPAGPDERIAWVTTLLSEFLWMSDNDAVGFEGSVEPTAARITPRRAFPRAEGLTRAGRVGSRSSGGPAAGGSCR</sequence>
<keyword evidence="3" id="KW-1185">Reference proteome</keyword>
<evidence type="ECO:0000256" key="1">
    <source>
        <dbReference type="SAM" id="MobiDB-lite"/>
    </source>
</evidence>
<accession>A0ABP4RS07</accession>
<comment type="caution">
    <text evidence="2">The sequence shown here is derived from an EMBL/GenBank/DDBJ whole genome shotgun (WGS) entry which is preliminary data.</text>
</comment>
<evidence type="ECO:0000313" key="3">
    <source>
        <dbReference type="Proteomes" id="UP001500064"/>
    </source>
</evidence>
<name>A0ABP4RS07_9ACTN</name>
<gene>
    <name evidence="2" type="ORF">GCM10009733_065460</name>
</gene>
<feature type="compositionally biased region" description="Low complexity" evidence="1">
    <location>
        <begin position="62"/>
        <end position="73"/>
    </location>
</feature>
<dbReference type="EMBL" id="BAAAMU010000059">
    <property type="protein sequence ID" value="GAA1658696.1"/>
    <property type="molecule type" value="Genomic_DNA"/>
</dbReference>
<protein>
    <submittedName>
        <fullName evidence="2">Uncharacterized protein</fullName>
    </submittedName>
</protein>
<feature type="region of interest" description="Disordered" evidence="1">
    <location>
        <begin position="56"/>
        <end position="81"/>
    </location>
</feature>
<evidence type="ECO:0000313" key="2">
    <source>
        <dbReference type="EMBL" id="GAA1658696.1"/>
    </source>
</evidence>
<reference evidence="3" key="1">
    <citation type="journal article" date="2019" name="Int. J. Syst. Evol. Microbiol.">
        <title>The Global Catalogue of Microorganisms (GCM) 10K type strain sequencing project: providing services to taxonomists for standard genome sequencing and annotation.</title>
        <authorList>
            <consortium name="The Broad Institute Genomics Platform"/>
            <consortium name="The Broad Institute Genome Sequencing Center for Infectious Disease"/>
            <person name="Wu L."/>
            <person name="Ma J."/>
        </authorList>
    </citation>
    <scope>NUCLEOTIDE SEQUENCE [LARGE SCALE GENOMIC DNA]</scope>
    <source>
        <strain evidence="3">JCM 13929</strain>
    </source>
</reference>
<dbReference type="Proteomes" id="UP001500064">
    <property type="component" value="Unassembled WGS sequence"/>
</dbReference>
<organism evidence="2 3">
    <name type="scientific">Nonomuraea maheshkhaliensis</name>
    <dbReference type="NCBI Taxonomy" id="419590"/>
    <lineage>
        <taxon>Bacteria</taxon>
        <taxon>Bacillati</taxon>
        <taxon>Actinomycetota</taxon>
        <taxon>Actinomycetes</taxon>
        <taxon>Streptosporangiales</taxon>
        <taxon>Streptosporangiaceae</taxon>
        <taxon>Nonomuraea</taxon>
    </lineage>
</organism>
<proteinExistence type="predicted"/>